<feature type="domain" description="Sdz-33 F-box" evidence="2">
    <location>
        <begin position="284"/>
        <end position="328"/>
    </location>
</feature>
<evidence type="ECO:0000313" key="4">
    <source>
        <dbReference type="Proteomes" id="UP000230233"/>
    </source>
</evidence>
<organism evidence="3 4">
    <name type="scientific">Caenorhabditis nigoni</name>
    <dbReference type="NCBI Taxonomy" id="1611254"/>
    <lineage>
        <taxon>Eukaryota</taxon>
        <taxon>Metazoa</taxon>
        <taxon>Ecdysozoa</taxon>
        <taxon>Nematoda</taxon>
        <taxon>Chromadorea</taxon>
        <taxon>Rhabditida</taxon>
        <taxon>Rhabditina</taxon>
        <taxon>Rhabditomorpha</taxon>
        <taxon>Rhabditoidea</taxon>
        <taxon>Rhabditidae</taxon>
        <taxon>Peloderinae</taxon>
        <taxon>Caenorhabditis</taxon>
    </lineage>
</organism>
<dbReference type="InterPro" id="IPR012885">
    <property type="entry name" value="F-box_Sdz-33"/>
</dbReference>
<evidence type="ECO:0000313" key="3">
    <source>
        <dbReference type="EMBL" id="PIC39229.1"/>
    </source>
</evidence>
<dbReference type="Pfam" id="PF07735">
    <property type="entry name" value="FBA_2"/>
    <property type="match status" value="1"/>
</dbReference>
<gene>
    <name evidence="3" type="primary">Cnig_chr_III.g10982</name>
    <name evidence="3" type="ORF">B9Z55_010982</name>
</gene>
<reference evidence="4" key="1">
    <citation type="submission" date="2017-10" db="EMBL/GenBank/DDBJ databases">
        <title>Rapid genome shrinkage in a self-fertile nematode reveals novel sperm competition proteins.</title>
        <authorList>
            <person name="Yin D."/>
            <person name="Schwarz E.M."/>
            <person name="Thomas C.G."/>
            <person name="Felde R.L."/>
            <person name="Korf I.F."/>
            <person name="Cutter A.D."/>
            <person name="Schartner C.M."/>
            <person name="Ralston E.J."/>
            <person name="Meyer B.J."/>
            <person name="Haag E.S."/>
        </authorList>
    </citation>
    <scope>NUCLEOTIDE SEQUENCE [LARGE SCALE GENOMIC DNA]</scope>
    <source>
        <strain evidence="4">JU1422</strain>
    </source>
</reference>
<name>A0A2G5UIA3_9PELO</name>
<dbReference type="PANTHER" id="PTHR31006:SF0">
    <property type="entry name" value="F-BOX ASSOCIATED DOMAIN-CONTAINING PROTEIN-RELATED"/>
    <property type="match status" value="1"/>
</dbReference>
<dbReference type="PANTHER" id="PTHR31006">
    <property type="entry name" value="F-BOX DOMAIN-CONTAINING PROTEIN-RELATED-RELATED"/>
    <property type="match status" value="1"/>
</dbReference>
<protein>
    <submittedName>
        <fullName evidence="3">Uncharacterized protein</fullName>
    </submittedName>
</protein>
<dbReference type="Proteomes" id="UP000230233">
    <property type="component" value="Chromosome III"/>
</dbReference>
<dbReference type="InterPro" id="IPR001810">
    <property type="entry name" value="F-box_dom"/>
</dbReference>
<sequence>MATPSDDVPKELEESEEEITKSPFQFNLFEDLLHGIHPDTGRHHRRRYGEELPTDNYNMNSLVAFLGGFEKWNELNEDCRMAVVKCLSYNDRCQLGICSKKDYDTVKSTPLDVYSISIHNDRSINYKHLVVEVQLHPDYSSGFKAIFSQLGRDTQIQLFAYNPNYRTKNRSLILKSCNYIQKAVKFAENWMKRGSFQLKDIRVELENYPIGNSQIKSFQKCEFIRIGADDLETLRWWIKKLPNRLEIFELGRLPNQKAFTIPSDLLNAPQIMQTSVFKFWCRADFSDEQLLSLKANDFIFHSVSITDKGINQYIKKWINGNGVPNFKRAVLWTTEDRNFDEITRELEYREWERDFENEQTVFCRYFDQLCGRGRCVQIYSETNQYESITLNVSSNCVAIYGTGHKKENYEKTEYSIRL</sequence>
<dbReference type="Pfam" id="PF00646">
    <property type="entry name" value="F-box"/>
    <property type="match status" value="1"/>
</dbReference>
<proteinExistence type="predicted"/>
<dbReference type="AlphaFoldDB" id="A0A2G5UIA3"/>
<accession>A0A2G5UIA3</accession>
<dbReference type="InterPro" id="IPR042317">
    <property type="entry name" value="She-1-like"/>
</dbReference>
<dbReference type="EMBL" id="PDUG01000003">
    <property type="protein sequence ID" value="PIC39229.1"/>
    <property type="molecule type" value="Genomic_DNA"/>
</dbReference>
<dbReference type="OrthoDB" id="5843099at2759"/>
<feature type="domain" description="F-box" evidence="1">
    <location>
        <begin position="72"/>
        <end position="112"/>
    </location>
</feature>
<evidence type="ECO:0000259" key="2">
    <source>
        <dbReference type="Pfam" id="PF07735"/>
    </source>
</evidence>
<keyword evidence="4" id="KW-1185">Reference proteome</keyword>
<evidence type="ECO:0000259" key="1">
    <source>
        <dbReference type="Pfam" id="PF00646"/>
    </source>
</evidence>
<comment type="caution">
    <text evidence="3">The sequence shown here is derived from an EMBL/GenBank/DDBJ whole genome shotgun (WGS) entry which is preliminary data.</text>
</comment>